<feature type="chain" id="PRO_5036949657" evidence="1">
    <location>
        <begin position="23"/>
        <end position="573"/>
    </location>
</feature>
<dbReference type="FunFam" id="3.60.10.10:FF:000072">
    <property type="entry name" value="Extracellular nuclease"/>
    <property type="match status" value="1"/>
</dbReference>
<name>A0A919F8P8_9XANT</name>
<dbReference type="Pfam" id="PF03372">
    <property type="entry name" value="Exo_endo_phos"/>
    <property type="match status" value="1"/>
</dbReference>
<dbReference type="SUPFAM" id="SSF56219">
    <property type="entry name" value="DNase I-like"/>
    <property type="match status" value="1"/>
</dbReference>
<feature type="domain" description="Endonuclease/exonuclease/phosphatase" evidence="2">
    <location>
        <begin position="277"/>
        <end position="564"/>
    </location>
</feature>
<comment type="caution">
    <text evidence="3">The sequence shown here is derived from an EMBL/GenBank/DDBJ whole genome shotgun (WGS) entry which is preliminary data.</text>
</comment>
<reference evidence="3" key="1">
    <citation type="journal article" date="2014" name="Int. J. Syst. Evol. Microbiol.">
        <title>Complete genome sequence of Corynebacterium casei LMG S-19264T (=DSM 44701T), isolated from a smear-ripened cheese.</title>
        <authorList>
            <consortium name="US DOE Joint Genome Institute (JGI-PGF)"/>
            <person name="Walter F."/>
            <person name="Albersmeier A."/>
            <person name="Kalinowski J."/>
            <person name="Ruckert C."/>
        </authorList>
    </citation>
    <scope>NUCLEOTIDE SEQUENCE</scope>
    <source>
        <strain evidence="3">JCM 13306</strain>
    </source>
</reference>
<dbReference type="PANTHER" id="PTHR42834">
    <property type="entry name" value="ENDONUCLEASE/EXONUCLEASE/PHOSPHATASE FAMILY PROTEIN (AFU_ORTHOLOGUE AFUA_3G09210)"/>
    <property type="match status" value="1"/>
</dbReference>
<accession>A0A919F8P8</accession>
<evidence type="ECO:0000313" key="3">
    <source>
        <dbReference type="EMBL" id="GHH54099.1"/>
    </source>
</evidence>
<dbReference type="InterPro" id="IPR005135">
    <property type="entry name" value="Endo/exonuclease/phosphatase"/>
</dbReference>
<dbReference type="InterPro" id="IPR047971">
    <property type="entry name" value="ExeM-like"/>
</dbReference>
<proteinExistence type="predicted"/>
<organism evidence="3 4">
    <name type="scientific">Xanthomonas boreopolis</name>
    <dbReference type="NCBI Taxonomy" id="86183"/>
    <lineage>
        <taxon>Bacteria</taxon>
        <taxon>Pseudomonadati</taxon>
        <taxon>Pseudomonadota</taxon>
        <taxon>Gammaproteobacteria</taxon>
        <taxon>Lysobacterales</taxon>
        <taxon>Lysobacteraceae</taxon>
        <taxon>Xanthomonas</taxon>
    </lineage>
</organism>
<evidence type="ECO:0000313" key="4">
    <source>
        <dbReference type="Proteomes" id="UP000623958"/>
    </source>
</evidence>
<protein>
    <submittedName>
        <fullName evidence="3">Nuclease</fullName>
    </submittedName>
</protein>
<dbReference type="GO" id="GO:0003824">
    <property type="term" value="F:catalytic activity"/>
    <property type="evidence" value="ECO:0007669"/>
    <property type="project" value="InterPro"/>
</dbReference>
<dbReference type="PANTHER" id="PTHR42834:SF1">
    <property type="entry name" value="ENDONUCLEASE_EXONUCLEASE_PHOSPHATASE FAMILY PROTEIN (AFU_ORTHOLOGUE AFUA_3G09210)"/>
    <property type="match status" value="1"/>
</dbReference>
<feature type="signal peptide" evidence="1">
    <location>
        <begin position="1"/>
        <end position="22"/>
    </location>
</feature>
<dbReference type="CDD" id="cd10283">
    <property type="entry name" value="MnuA_DNase1-like"/>
    <property type="match status" value="1"/>
</dbReference>
<reference evidence="3" key="2">
    <citation type="submission" date="2020-09" db="EMBL/GenBank/DDBJ databases">
        <authorList>
            <person name="Sun Q."/>
            <person name="Ohkuma M."/>
        </authorList>
    </citation>
    <scope>NUCLEOTIDE SEQUENCE</scope>
    <source>
        <strain evidence="3">JCM 13306</strain>
    </source>
</reference>
<dbReference type="InterPro" id="IPR036691">
    <property type="entry name" value="Endo/exonu/phosph_ase_sf"/>
</dbReference>
<dbReference type="EMBL" id="BNBA01000014">
    <property type="protein sequence ID" value="GHH54099.1"/>
    <property type="molecule type" value="Genomic_DNA"/>
</dbReference>
<evidence type="ECO:0000256" key="1">
    <source>
        <dbReference type="SAM" id="SignalP"/>
    </source>
</evidence>
<dbReference type="Proteomes" id="UP000623958">
    <property type="component" value="Unassembled WGS sequence"/>
</dbReference>
<keyword evidence="4" id="KW-1185">Reference proteome</keyword>
<keyword evidence="1" id="KW-0732">Signal</keyword>
<sequence>MPFRPLVAGLAGLSYAAVFACAAADGAIPIGQVQGRGATSPFDGREVTIEGVVTADTRQGLAGLFVQDAGDGDDATSDGLFVTGVTDRSVAAGTRLRIAGRVAEVGAGGDRTLTTLQAEQVTVLARDQPLPLRVLRAPPQDWEALEGERVRIEAPLAVAGTDRLDRHGELALAFGGRLWQPTERAVSGTPEYARMLADNARRQLLLDDASGVRDPASVPYLPEGAVLRGGTEVTGAEGLVDQRYDGRYRLQATARLNVPEPRRPAPPAVAGELRIASFNLENLFNGDGRGGAFPTPRGARTQAQYRAQLDKLVATIRPMQADVAALMELENDGYGPDSAIAALVDALNRGQGEAGDWRFVDAGSGPGGDAIRVGLIYRGSKLTPVGKPATLTGTLFDNYNRVPLAQAFKPRRGPAFVVVANHLKSKGCNGASGRDADQGDGQGCWNATRTAAVQRLQQWLQSDPTGAGTPHTVLLGDFNAYAMEAPIRALQAQGWRDAFAVAGVDRPYSYVYNGLSGRLDHALVSPALARQVRGAAEWHVNADEADDQGYAARNVPGPWRSSDHDPLVIGVSF</sequence>
<dbReference type="AlphaFoldDB" id="A0A919F8P8"/>
<dbReference type="PROSITE" id="PS51257">
    <property type="entry name" value="PROKAR_LIPOPROTEIN"/>
    <property type="match status" value="1"/>
</dbReference>
<dbReference type="NCBIfam" id="NF033681">
    <property type="entry name" value="ExeM_NucH_DNase"/>
    <property type="match status" value="1"/>
</dbReference>
<dbReference type="RefSeq" id="WP_434029315.1">
    <property type="nucleotide sequence ID" value="NZ_BNBA01000014.1"/>
</dbReference>
<dbReference type="Gene3D" id="3.60.10.10">
    <property type="entry name" value="Endonuclease/exonuclease/phosphatase"/>
    <property type="match status" value="1"/>
</dbReference>
<dbReference type="CDD" id="cd04486">
    <property type="entry name" value="YhcR_OBF_like"/>
    <property type="match status" value="1"/>
</dbReference>
<gene>
    <name evidence="3" type="ORF">GCM10009090_20390</name>
</gene>
<evidence type="ECO:0000259" key="2">
    <source>
        <dbReference type="Pfam" id="PF03372"/>
    </source>
</evidence>